<evidence type="ECO:0000259" key="3">
    <source>
        <dbReference type="Pfam" id="PF02582"/>
    </source>
</evidence>
<evidence type="ECO:0000256" key="2">
    <source>
        <dbReference type="SAM" id="MobiDB-lite"/>
    </source>
</evidence>
<dbReference type="PANTHER" id="PTHR16255">
    <property type="entry name" value="REQUIRED FOR MEIOTIC NUCLEAR DIVISION PROTEIN 1 HOMOLOG"/>
    <property type="match status" value="1"/>
</dbReference>
<feature type="compositionally biased region" description="Polar residues" evidence="2">
    <location>
        <begin position="48"/>
        <end position="59"/>
    </location>
</feature>
<name>A0ABY8UJK5_TETOB</name>
<feature type="compositionally biased region" description="Low complexity" evidence="2">
    <location>
        <begin position="154"/>
        <end position="167"/>
    </location>
</feature>
<reference evidence="4 5" key="1">
    <citation type="submission" date="2023-05" db="EMBL/GenBank/DDBJ databases">
        <title>A 100% complete, gapless, phased diploid assembly of the Scenedesmus obliquus UTEX 3031 genome.</title>
        <authorList>
            <person name="Biondi T.C."/>
            <person name="Hanschen E.R."/>
            <person name="Kwon T."/>
            <person name="Eng W."/>
            <person name="Kruse C.P.S."/>
            <person name="Koehler S.I."/>
            <person name="Kunde Y."/>
            <person name="Gleasner C.D."/>
            <person name="You Mak K.T."/>
            <person name="Polle J."/>
            <person name="Hovde B.T."/>
            <person name="Starkenburg S.R."/>
        </authorList>
    </citation>
    <scope>NUCLEOTIDE SEQUENCE [LARGE SCALE GENOMIC DNA]</scope>
    <source>
        <strain evidence="4 5">DOE0152z</strain>
    </source>
</reference>
<dbReference type="PANTHER" id="PTHR16255:SF6">
    <property type="entry name" value="PROTEIN RETARDED ROOT GROWTH-LIKE"/>
    <property type="match status" value="1"/>
</dbReference>
<evidence type="ECO:0000256" key="1">
    <source>
        <dbReference type="ARBA" id="ARBA00008306"/>
    </source>
</evidence>
<organism evidence="4 5">
    <name type="scientific">Tetradesmus obliquus</name>
    <name type="common">Green alga</name>
    <name type="synonym">Acutodesmus obliquus</name>
    <dbReference type="NCBI Taxonomy" id="3088"/>
    <lineage>
        <taxon>Eukaryota</taxon>
        <taxon>Viridiplantae</taxon>
        <taxon>Chlorophyta</taxon>
        <taxon>core chlorophytes</taxon>
        <taxon>Chlorophyceae</taxon>
        <taxon>CS clade</taxon>
        <taxon>Sphaeropleales</taxon>
        <taxon>Scenedesmaceae</taxon>
        <taxon>Tetradesmus</taxon>
    </lineage>
</organism>
<dbReference type="Pfam" id="PF02582">
    <property type="entry name" value="DUF155"/>
    <property type="match status" value="1"/>
</dbReference>
<dbReference type="EMBL" id="CP126220">
    <property type="protein sequence ID" value="WIA21432.1"/>
    <property type="molecule type" value="Genomic_DNA"/>
</dbReference>
<feature type="region of interest" description="Disordered" evidence="2">
    <location>
        <begin position="269"/>
        <end position="290"/>
    </location>
</feature>
<gene>
    <name evidence="4" type="ORF">OEZ85_000644</name>
</gene>
<proteinExistence type="inferred from homology"/>
<protein>
    <recommendedName>
        <fullName evidence="3">DUF155 domain-containing protein</fullName>
    </recommendedName>
</protein>
<feature type="region of interest" description="Disordered" evidence="2">
    <location>
        <begin position="1"/>
        <end position="59"/>
    </location>
</feature>
<dbReference type="Proteomes" id="UP001244341">
    <property type="component" value="Chromosome 13b"/>
</dbReference>
<sequence>MPDAQRIASTVWQAASSSSPGMSSLKHSMPQSYFNSSSSSSSSSNSSDQHAGSSQFSAAQQFPTTHKAAANGWVDAHTIAAAAAGGCDAEEEAAAAAAAAAASVADGADVGSPGRSVSGTIALKRVFAKQQTSAADYPAEFEVVPRRSQPVTYSRPQPLQQGPGSSSGGQILPVVAVHVGGEVDFQAFCKEFNFKDRVTTLRDHVLLEVDELNEERVLFGPGREEQRDEKKLMVIFRYGSVIFFNLRQRSRDAWLDKLAPFIKVPEHYRSNDASSSSSSSNGGIGPQRRTDETSVVIRSSLDEAQWACLEPDRVVVHALDVGNVRTISHVLGQSVALDYYNSKVDEAIQNFSPYLKEVAESGAAHRIKEKQLLQHIADNSLLYTDVVTKIGLLDVSQTAWAADRYCKLWEALRTDYEIEKRFEAINRKLGPMIENAKFLLDIRAEKKSAEAEWIIIGLICLEVVVNCYGHFML</sequence>
<dbReference type="InterPro" id="IPR051624">
    <property type="entry name" value="RMD1/Sad1-interacting"/>
</dbReference>
<feature type="compositionally biased region" description="Low complexity" evidence="2">
    <location>
        <begin position="16"/>
        <end position="28"/>
    </location>
</feature>
<keyword evidence="5" id="KW-1185">Reference proteome</keyword>
<feature type="region of interest" description="Disordered" evidence="2">
    <location>
        <begin position="148"/>
        <end position="167"/>
    </location>
</feature>
<comment type="similarity">
    <text evidence="1">Belongs to the RMD1/sif2 family.</text>
</comment>
<evidence type="ECO:0000313" key="5">
    <source>
        <dbReference type="Proteomes" id="UP001244341"/>
    </source>
</evidence>
<evidence type="ECO:0000313" key="4">
    <source>
        <dbReference type="EMBL" id="WIA21432.1"/>
    </source>
</evidence>
<accession>A0ABY8UJK5</accession>
<feature type="domain" description="DUF155" evidence="3">
    <location>
        <begin position="233"/>
        <end position="426"/>
    </location>
</feature>
<feature type="compositionally biased region" description="Low complexity" evidence="2">
    <location>
        <begin position="35"/>
        <end position="47"/>
    </location>
</feature>
<dbReference type="InterPro" id="IPR003734">
    <property type="entry name" value="DUF155"/>
</dbReference>